<dbReference type="SUPFAM" id="SSF109998">
    <property type="entry name" value="Triger factor/SurA peptide-binding domain-like"/>
    <property type="match status" value="1"/>
</dbReference>
<dbReference type="AlphaFoldDB" id="A0A0P1I7J6"/>
<dbReference type="InterPro" id="IPR050280">
    <property type="entry name" value="OMP_Chaperone_SurA"/>
</dbReference>
<name>A0A0P1I7J6_9RHOB</name>
<evidence type="ECO:0000256" key="3">
    <source>
        <dbReference type="ARBA" id="ARBA00030642"/>
    </source>
</evidence>
<dbReference type="PANTHER" id="PTHR47637:SF1">
    <property type="entry name" value="CHAPERONE SURA"/>
    <property type="match status" value="1"/>
</dbReference>
<feature type="domain" description="PpiC" evidence="7">
    <location>
        <begin position="165"/>
        <end position="261"/>
    </location>
</feature>
<evidence type="ECO:0000259" key="7">
    <source>
        <dbReference type="PROSITE" id="PS50198"/>
    </source>
</evidence>
<evidence type="ECO:0000256" key="6">
    <source>
        <dbReference type="SAM" id="SignalP"/>
    </source>
</evidence>
<evidence type="ECO:0000256" key="2">
    <source>
        <dbReference type="ARBA" id="ARBA00022729"/>
    </source>
</evidence>
<dbReference type="Gene3D" id="1.10.4030.10">
    <property type="entry name" value="Porin chaperone SurA, peptide-binding domain"/>
    <property type="match status" value="1"/>
</dbReference>
<dbReference type="GeneID" id="83880901"/>
<organism evidence="8 9">
    <name type="scientific">Shimia thalassica</name>
    <dbReference type="NCBI Taxonomy" id="1715693"/>
    <lineage>
        <taxon>Bacteria</taxon>
        <taxon>Pseudomonadati</taxon>
        <taxon>Pseudomonadota</taxon>
        <taxon>Alphaproteobacteria</taxon>
        <taxon>Rhodobacterales</taxon>
        <taxon>Roseobacteraceae</taxon>
    </lineage>
</organism>
<dbReference type="Proteomes" id="UP000051870">
    <property type="component" value="Unassembled WGS sequence"/>
</dbReference>
<gene>
    <name evidence="8" type="primary">surA</name>
    <name evidence="8" type="ORF">PH7735_01863</name>
</gene>
<dbReference type="Gene3D" id="3.10.50.40">
    <property type="match status" value="1"/>
</dbReference>
<evidence type="ECO:0000256" key="5">
    <source>
        <dbReference type="PROSITE-ProRule" id="PRU00278"/>
    </source>
</evidence>
<dbReference type="InterPro" id="IPR000297">
    <property type="entry name" value="PPIase_PpiC"/>
</dbReference>
<feature type="chain" id="PRO_5007780459" description="Parvulin-like PPIase" evidence="6">
    <location>
        <begin position="27"/>
        <end position="409"/>
    </location>
</feature>
<dbReference type="InterPro" id="IPR046357">
    <property type="entry name" value="PPIase_dom_sf"/>
</dbReference>
<feature type="signal peptide" evidence="6">
    <location>
        <begin position="1"/>
        <end position="26"/>
    </location>
</feature>
<keyword evidence="5 8" id="KW-0413">Isomerase</keyword>
<dbReference type="PROSITE" id="PS50198">
    <property type="entry name" value="PPIC_PPIASE_2"/>
    <property type="match status" value="1"/>
</dbReference>
<accession>A0A0P1I7J6</accession>
<sequence length="409" mass="45076">MISHRLFARLTTAVALCASLAGPVASQSGFSPAVIVNDRVVTYFEIDQRALLLNIMNRPGNVDKLAKEQLIEERLQLEAAEINGIFPSEEGVEAGIQDFARRVNMKPEDMLKALEKDGLYEATLRDFLYAQIAWRGVIQTRYGSQANISEEEIDRAIASNSGSGGINVLLSEIVIPVTPQTISQVQSLSLQISELTSVSEFAEAARQYSGSRTKDNDGRIDWMSITRLPPELRPQIMALKPGEVTAPVSLPNAVALFQLRSMRETGRRTPNYSAVDYAALSLPGGRSEQNISLIKKIVDDLDTCDDLYGAAKDMPRENLVREAVAPGEVPRDYGVELAKLDKNEVSTNVQRRSASGEPIMVLLMMCGRTVDLGEEVSREDVANSLRNQRLQSYANGYMSQLRAEARIVE</sequence>
<keyword evidence="9" id="KW-1185">Reference proteome</keyword>
<dbReference type="RefSeq" id="WP_058310942.1">
    <property type="nucleotide sequence ID" value="NZ_CYTW01000001.1"/>
</dbReference>
<dbReference type="SUPFAM" id="SSF54534">
    <property type="entry name" value="FKBP-like"/>
    <property type="match status" value="1"/>
</dbReference>
<dbReference type="EMBL" id="CYTW01000001">
    <property type="protein sequence ID" value="CUJ95402.1"/>
    <property type="molecule type" value="Genomic_DNA"/>
</dbReference>
<dbReference type="Pfam" id="PF00639">
    <property type="entry name" value="Rotamase"/>
    <property type="match status" value="1"/>
</dbReference>
<evidence type="ECO:0000256" key="4">
    <source>
        <dbReference type="ARBA" id="ARBA00031484"/>
    </source>
</evidence>
<dbReference type="GO" id="GO:0003755">
    <property type="term" value="F:peptidyl-prolyl cis-trans isomerase activity"/>
    <property type="evidence" value="ECO:0007669"/>
    <property type="project" value="UniProtKB-KW"/>
</dbReference>
<evidence type="ECO:0000313" key="9">
    <source>
        <dbReference type="Proteomes" id="UP000051870"/>
    </source>
</evidence>
<dbReference type="InterPro" id="IPR027304">
    <property type="entry name" value="Trigger_fact/SurA_dom_sf"/>
</dbReference>
<protein>
    <recommendedName>
        <fullName evidence="1">Parvulin-like PPIase</fullName>
    </recommendedName>
    <alternativeName>
        <fullName evidence="3">Peptidyl-prolyl cis-trans isomerase plp</fullName>
    </alternativeName>
    <alternativeName>
        <fullName evidence="4">Rotamase plp</fullName>
    </alternativeName>
</protein>
<dbReference type="PANTHER" id="PTHR47637">
    <property type="entry name" value="CHAPERONE SURA"/>
    <property type="match status" value="1"/>
</dbReference>
<reference evidence="9" key="1">
    <citation type="submission" date="2015-09" db="EMBL/GenBank/DDBJ databases">
        <authorList>
            <person name="Rodrigo-Torres Lidia"/>
            <person name="Arahal R.David."/>
        </authorList>
    </citation>
    <scope>NUCLEOTIDE SEQUENCE [LARGE SCALE GENOMIC DNA]</scope>
    <source>
        <strain evidence="9">CECT 7735</strain>
    </source>
</reference>
<evidence type="ECO:0000256" key="1">
    <source>
        <dbReference type="ARBA" id="ARBA00018370"/>
    </source>
</evidence>
<evidence type="ECO:0000313" key="8">
    <source>
        <dbReference type="EMBL" id="CUJ95402.1"/>
    </source>
</evidence>
<keyword evidence="2 6" id="KW-0732">Signal</keyword>
<proteinExistence type="predicted"/>
<dbReference type="STRING" id="1715693.PH7735_01863"/>
<keyword evidence="5" id="KW-0697">Rotamase</keyword>